<evidence type="ECO:0000256" key="4">
    <source>
        <dbReference type="ARBA" id="ARBA00022723"/>
    </source>
</evidence>
<dbReference type="EMBL" id="LR217730">
    <property type="protein sequence ID" value="VFP85542.1"/>
    <property type="molecule type" value="Genomic_DNA"/>
</dbReference>
<dbReference type="GO" id="GO:0002100">
    <property type="term" value="P:tRNA wobble adenosine to inosine editing"/>
    <property type="evidence" value="ECO:0007669"/>
    <property type="project" value="UniProtKB-UniRule"/>
</dbReference>
<dbReference type="RefSeq" id="WP_157988856.1">
    <property type="nucleotide sequence ID" value="NZ_LR217730.1"/>
</dbReference>
<feature type="binding site" evidence="8">
    <location>
        <position position="55"/>
    </location>
    <ligand>
        <name>Zn(2+)</name>
        <dbReference type="ChEBI" id="CHEBI:29105"/>
        <note>catalytic</note>
    </ligand>
</feature>
<comment type="catalytic activity">
    <reaction evidence="7 8">
        <text>adenosine(34) in tRNA + H2O + H(+) = inosine(34) in tRNA + NH4(+)</text>
        <dbReference type="Rhea" id="RHEA:43168"/>
        <dbReference type="Rhea" id="RHEA-COMP:10373"/>
        <dbReference type="Rhea" id="RHEA-COMP:10374"/>
        <dbReference type="ChEBI" id="CHEBI:15377"/>
        <dbReference type="ChEBI" id="CHEBI:15378"/>
        <dbReference type="ChEBI" id="CHEBI:28938"/>
        <dbReference type="ChEBI" id="CHEBI:74411"/>
        <dbReference type="ChEBI" id="CHEBI:82852"/>
        <dbReference type="EC" id="3.5.4.33"/>
    </reaction>
</comment>
<evidence type="ECO:0000313" key="10">
    <source>
        <dbReference type="EMBL" id="VFP85542.1"/>
    </source>
</evidence>
<dbReference type="InterPro" id="IPR016193">
    <property type="entry name" value="Cytidine_deaminase-like"/>
</dbReference>
<keyword evidence="4 8" id="KW-0479">Metal-binding</keyword>
<comment type="cofactor">
    <cofactor evidence="8">
        <name>Zn(2+)</name>
        <dbReference type="ChEBI" id="CHEBI:29105"/>
    </cofactor>
    <text evidence="8">Binds 1 zinc ion per subunit.</text>
</comment>
<dbReference type="CDD" id="cd01285">
    <property type="entry name" value="nucleoside_deaminase"/>
    <property type="match status" value="1"/>
</dbReference>
<feature type="binding site" evidence="8">
    <location>
        <position position="88"/>
    </location>
    <ligand>
        <name>Zn(2+)</name>
        <dbReference type="ChEBI" id="CHEBI:29105"/>
        <note>catalytic</note>
    </ligand>
</feature>
<dbReference type="InterPro" id="IPR028883">
    <property type="entry name" value="tRNA_aden_deaminase"/>
</dbReference>
<comment type="function">
    <text evidence="8">Catalyzes the deamination of adenosine to inosine at the wobble position 34 of tRNA(Arg2).</text>
</comment>
<keyword evidence="3 8" id="KW-0819">tRNA processing</keyword>
<name>A0A451DFY1_9GAMM</name>
<comment type="similarity">
    <text evidence="1">Belongs to the cytidine and deoxycytidylate deaminase family. ADAT2 subfamily.</text>
</comment>
<sequence>MTNYPDEYWMKRAIFLATEAKCQGEVPVGAVLVFYDRVIGEGYNQSIGCNDPTAHAEIIALRHGGQTLQNYRLLKSTLYVTLEPCLMCLGAIACSRISRLVYGAYDTKMGSSGFCLNFFSYPGVNHYFQITSGILSEQCSSILNDFFHTKRVGKNLRNKNTK</sequence>
<dbReference type="InterPro" id="IPR002125">
    <property type="entry name" value="CMP_dCMP_dom"/>
</dbReference>
<organism evidence="10 11">
    <name type="scientific">Candidatus Erwinia haradaeae</name>
    <dbReference type="NCBI Taxonomy" id="1922217"/>
    <lineage>
        <taxon>Bacteria</taxon>
        <taxon>Pseudomonadati</taxon>
        <taxon>Pseudomonadota</taxon>
        <taxon>Gammaproteobacteria</taxon>
        <taxon>Enterobacterales</taxon>
        <taxon>Erwiniaceae</taxon>
        <taxon>Erwinia</taxon>
    </lineage>
</organism>
<feature type="active site" description="Proton donor" evidence="8">
    <location>
        <position position="57"/>
    </location>
</feature>
<proteinExistence type="inferred from homology"/>
<dbReference type="EC" id="3.5.4.33" evidence="8"/>
<dbReference type="FunFam" id="3.40.140.10:FF:000005">
    <property type="entry name" value="tRNA-specific adenosine deaminase"/>
    <property type="match status" value="1"/>
</dbReference>
<evidence type="ECO:0000256" key="1">
    <source>
        <dbReference type="ARBA" id="ARBA00010669"/>
    </source>
</evidence>
<dbReference type="Pfam" id="PF00383">
    <property type="entry name" value="dCMP_cyt_deam_1"/>
    <property type="match status" value="1"/>
</dbReference>
<evidence type="ECO:0000256" key="2">
    <source>
        <dbReference type="ARBA" id="ARBA00011738"/>
    </source>
</evidence>
<gene>
    <name evidence="8 10" type="primary">tadA</name>
    <name evidence="10" type="ORF">ERCIPSPA2889_012</name>
</gene>
<dbReference type="NCBIfam" id="NF008113">
    <property type="entry name" value="PRK10860.1"/>
    <property type="match status" value="1"/>
</dbReference>
<keyword evidence="6 8" id="KW-0862">Zinc</keyword>
<evidence type="ECO:0000259" key="9">
    <source>
        <dbReference type="PROSITE" id="PS51747"/>
    </source>
</evidence>
<comment type="subunit">
    <text evidence="2 8">Homodimer.</text>
</comment>
<dbReference type="PANTHER" id="PTHR11079:SF202">
    <property type="entry name" value="TRNA-SPECIFIC ADENOSINE DEAMINASE"/>
    <property type="match status" value="1"/>
</dbReference>
<evidence type="ECO:0000256" key="7">
    <source>
        <dbReference type="ARBA" id="ARBA00048045"/>
    </source>
</evidence>
<dbReference type="GO" id="GO:0052717">
    <property type="term" value="F:tRNA-specific adenosine-34 deaminase activity"/>
    <property type="evidence" value="ECO:0007669"/>
    <property type="project" value="UniProtKB-UniRule"/>
</dbReference>
<keyword evidence="5 8" id="KW-0378">Hydrolase</keyword>
<feature type="domain" description="CMP/dCMP-type deaminase" evidence="9">
    <location>
        <begin position="4"/>
        <end position="117"/>
    </location>
</feature>
<dbReference type="PANTHER" id="PTHR11079">
    <property type="entry name" value="CYTOSINE DEAMINASE FAMILY MEMBER"/>
    <property type="match status" value="1"/>
</dbReference>
<evidence type="ECO:0000256" key="3">
    <source>
        <dbReference type="ARBA" id="ARBA00022694"/>
    </source>
</evidence>
<accession>A0A451DFY1</accession>
<feature type="binding site" evidence="8">
    <location>
        <position position="85"/>
    </location>
    <ligand>
        <name>Zn(2+)</name>
        <dbReference type="ChEBI" id="CHEBI:29105"/>
        <note>catalytic</note>
    </ligand>
</feature>
<evidence type="ECO:0000256" key="8">
    <source>
        <dbReference type="HAMAP-Rule" id="MF_00972"/>
    </source>
</evidence>
<dbReference type="AlphaFoldDB" id="A0A451DFY1"/>
<dbReference type="PROSITE" id="PS51747">
    <property type="entry name" value="CYT_DCMP_DEAMINASES_2"/>
    <property type="match status" value="1"/>
</dbReference>
<dbReference type="OrthoDB" id="9802676at2"/>
<dbReference type="SUPFAM" id="SSF53927">
    <property type="entry name" value="Cytidine deaminase-like"/>
    <property type="match status" value="1"/>
</dbReference>
<evidence type="ECO:0000313" key="11">
    <source>
        <dbReference type="Proteomes" id="UP000294343"/>
    </source>
</evidence>
<dbReference type="PROSITE" id="PS00903">
    <property type="entry name" value="CYT_DCMP_DEAMINASES_1"/>
    <property type="match status" value="1"/>
</dbReference>
<evidence type="ECO:0000256" key="5">
    <source>
        <dbReference type="ARBA" id="ARBA00022801"/>
    </source>
</evidence>
<protein>
    <recommendedName>
        <fullName evidence="8">tRNA-specific adenosine deaminase</fullName>
        <ecNumber evidence="8">3.5.4.33</ecNumber>
    </recommendedName>
</protein>
<dbReference type="HAMAP" id="MF_00972">
    <property type="entry name" value="tRNA_aden_deaminase"/>
    <property type="match status" value="1"/>
</dbReference>
<reference evidence="10 11" key="1">
    <citation type="submission" date="2019-02" db="EMBL/GenBank/DDBJ databases">
        <authorList>
            <person name="Manzano-Marin A."/>
            <person name="Manzano-Marin A."/>
        </authorList>
    </citation>
    <scope>NUCLEOTIDE SEQUENCE [LARGE SCALE GENOMIC DNA]</scope>
    <source>
        <strain evidence="10 11">ErCipseudotsugae</strain>
    </source>
</reference>
<dbReference type="Proteomes" id="UP000294343">
    <property type="component" value="Chromosome"/>
</dbReference>
<dbReference type="InterPro" id="IPR016192">
    <property type="entry name" value="APOBEC/CMP_deaminase_Zn-bd"/>
</dbReference>
<evidence type="ECO:0000256" key="6">
    <source>
        <dbReference type="ARBA" id="ARBA00022833"/>
    </source>
</evidence>
<dbReference type="GO" id="GO:0008270">
    <property type="term" value="F:zinc ion binding"/>
    <property type="evidence" value="ECO:0007669"/>
    <property type="project" value="UniProtKB-UniRule"/>
</dbReference>
<dbReference type="Gene3D" id="3.40.140.10">
    <property type="entry name" value="Cytidine Deaminase, domain 2"/>
    <property type="match status" value="1"/>
</dbReference>